<protein>
    <submittedName>
        <fullName evidence="1">Uncharacterized protein</fullName>
    </submittedName>
</protein>
<accession>A0AAW0I478</accession>
<name>A0AAW0I478_MYOGA</name>
<organism evidence="1 2">
    <name type="scientific">Myodes glareolus</name>
    <name type="common">Bank vole</name>
    <name type="synonym">Clethrionomys glareolus</name>
    <dbReference type="NCBI Taxonomy" id="447135"/>
    <lineage>
        <taxon>Eukaryota</taxon>
        <taxon>Metazoa</taxon>
        <taxon>Chordata</taxon>
        <taxon>Craniata</taxon>
        <taxon>Vertebrata</taxon>
        <taxon>Euteleostomi</taxon>
        <taxon>Mammalia</taxon>
        <taxon>Eutheria</taxon>
        <taxon>Euarchontoglires</taxon>
        <taxon>Glires</taxon>
        <taxon>Rodentia</taxon>
        <taxon>Myomorpha</taxon>
        <taxon>Muroidea</taxon>
        <taxon>Cricetidae</taxon>
        <taxon>Arvicolinae</taxon>
        <taxon>Myodes</taxon>
    </lineage>
</organism>
<comment type="caution">
    <text evidence="1">The sequence shown here is derived from an EMBL/GenBank/DDBJ whole genome shotgun (WGS) entry which is preliminary data.</text>
</comment>
<dbReference type="Proteomes" id="UP001488838">
    <property type="component" value="Unassembled WGS sequence"/>
</dbReference>
<proteinExistence type="predicted"/>
<dbReference type="EMBL" id="JBBHLL010000218">
    <property type="protein sequence ID" value="KAK7809217.1"/>
    <property type="molecule type" value="Genomic_DNA"/>
</dbReference>
<evidence type="ECO:0000313" key="2">
    <source>
        <dbReference type="Proteomes" id="UP001488838"/>
    </source>
</evidence>
<evidence type="ECO:0000313" key="1">
    <source>
        <dbReference type="EMBL" id="KAK7809217.1"/>
    </source>
</evidence>
<sequence>MNQAEGSFAEICWRSTTLWILRVSVTPAHLQNQEPWMVKRVETIAKDPGLIDEAFYCVTSFWCFGEIQFIIEGWIGPGSAAVTALGVCRSAAAMVLLFLWNCSVI</sequence>
<dbReference type="AlphaFoldDB" id="A0AAW0I478"/>
<reference evidence="1 2" key="1">
    <citation type="journal article" date="2023" name="bioRxiv">
        <title>Conserved and derived expression patterns and positive selection on dental genes reveal complex evolutionary context of ever-growing rodent molars.</title>
        <authorList>
            <person name="Calamari Z.T."/>
            <person name="Song A."/>
            <person name="Cohen E."/>
            <person name="Akter M."/>
            <person name="Roy R.D."/>
            <person name="Hallikas O."/>
            <person name="Christensen M.M."/>
            <person name="Li P."/>
            <person name="Marangoni P."/>
            <person name="Jernvall J."/>
            <person name="Klein O.D."/>
        </authorList>
    </citation>
    <scope>NUCLEOTIDE SEQUENCE [LARGE SCALE GENOMIC DNA]</scope>
    <source>
        <strain evidence="1">V071</strain>
    </source>
</reference>
<gene>
    <name evidence="1" type="ORF">U0070_025626</name>
</gene>
<keyword evidence="2" id="KW-1185">Reference proteome</keyword>